<sequence>MPNIISQGKRSTVSSSSQPIFEQSKKSKQTALGSISWYFRKDGEANMMKQQGGAKAKETLERAISVTSYIYNRTQVLNMMREFTGQKDMVRLAKTRFATAFLTLRSFHKHKANSRRMFTSD</sequence>
<evidence type="ECO:0000313" key="2">
    <source>
        <dbReference type="EMBL" id="WOK92807.1"/>
    </source>
</evidence>
<name>A0AAQ3JPD4_9LILI</name>
<proteinExistence type="predicted"/>
<accession>A0AAQ3JPD4</accession>
<dbReference type="Proteomes" id="UP001327560">
    <property type="component" value="Chromosome 1"/>
</dbReference>
<evidence type="ECO:0000313" key="3">
    <source>
        <dbReference type="Proteomes" id="UP001327560"/>
    </source>
</evidence>
<feature type="region of interest" description="Disordered" evidence="1">
    <location>
        <begin position="1"/>
        <end position="27"/>
    </location>
</feature>
<feature type="compositionally biased region" description="Polar residues" evidence="1">
    <location>
        <begin position="1"/>
        <end position="21"/>
    </location>
</feature>
<reference evidence="2 3" key="1">
    <citation type="submission" date="2023-10" db="EMBL/GenBank/DDBJ databases">
        <title>Chromosome-scale genome assembly provides insights into flower coloration mechanisms of Canna indica.</title>
        <authorList>
            <person name="Li C."/>
        </authorList>
    </citation>
    <scope>NUCLEOTIDE SEQUENCE [LARGE SCALE GENOMIC DNA]</scope>
    <source>
        <tissue evidence="2">Flower</tissue>
    </source>
</reference>
<organism evidence="2 3">
    <name type="scientific">Canna indica</name>
    <name type="common">Indian-shot</name>
    <dbReference type="NCBI Taxonomy" id="4628"/>
    <lineage>
        <taxon>Eukaryota</taxon>
        <taxon>Viridiplantae</taxon>
        <taxon>Streptophyta</taxon>
        <taxon>Embryophyta</taxon>
        <taxon>Tracheophyta</taxon>
        <taxon>Spermatophyta</taxon>
        <taxon>Magnoliopsida</taxon>
        <taxon>Liliopsida</taxon>
        <taxon>Zingiberales</taxon>
        <taxon>Cannaceae</taxon>
        <taxon>Canna</taxon>
    </lineage>
</organism>
<evidence type="ECO:0000256" key="1">
    <source>
        <dbReference type="SAM" id="MobiDB-lite"/>
    </source>
</evidence>
<dbReference type="AlphaFoldDB" id="A0AAQ3JPD4"/>
<protein>
    <submittedName>
        <fullName evidence="2">Uncharacterized protein</fullName>
    </submittedName>
</protein>
<keyword evidence="3" id="KW-1185">Reference proteome</keyword>
<gene>
    <name evidence="2" type="ORF">Cni_G01499</name>
</gene>
<dbReference type="EMBL" id="CP136890">
    <property type="protein sequence ID" value="WOK92807.1"/>
    <property type="molecule type" value="Genomic_DNA"/>
</dbReference>